<proteinExistence type="predicted"/>
<dbReference type="Proteomes" id="UP001519289">
    <property type="component" value="Unassembled WGS sequence"/>
</dbReference>
<comment type="caution">
    <text evidence="2">The sequence shown here is derived from an EMBL/GenBank/DDBJ whole genome shotgun (WGS) entry which is preliminary data.</text>
</comment>
<evidence type="ECO:0000313" key="3">
    <source>
        <dbReference type="Proteomes" id="UP001519289"/>
    </source>
</evidence>
<feature type="region of interest" description="Disordered" evidence="1">
    <location>
        <begin position="32"/>
        <end position="95"/>
    </location>
</feature>
<evidence type="ECO:0000313" key="2">
    <source>
        <dbReference type="EMBL" id="MBP2018605.1"/>
    </source>
</evidence>
<reference evidence="2 3" key="1">
    <citation type="submission" date="2021-03" db="EMBL/GenBank/DDBJ databases">
        <title>Genomic Encyclopedia of Type Strains, Phase IV (KMG-IV): sequencing the most valuable type-strain genomes for metagenomic binning, comparative biology and taxonomic classification.</title>
        <authorList>
            <person name="Goeker M."/>
        </authorList>
    </citation>
    <scope>NUCLEOTIDE SEQUENCE [LARGE SCALE GENOMIC DNA]</scope>
    <source>
        <strain evidence="2 3">DSM 27138</strain>
    </source>
</reference>
<sequence length="279" mass="28867">MARWLLLAAGPAALALGLIVGVAISAYGPAQPAPGPGAQAEPQTDTQQPGSPGGPAGTETVQPGLTTTPEPASVADSESAPLLPPPVDDSAYATPAIPPAGSLSAAEVKTLVDARAVLTAEFSTFRTAGAAPFTVDYQLARDINYDTMLVGIVKLAEYNNWLSAVRDHGDELQRWLTAAARRVRSAAEAEGFGLSWAIFEFVPDRPYGFMASEVTATPNGRGYLVTRPLAAVTDFSGPTVTIAALPGTGPVTAPDPTAVYGPVLRFDPTDLYRPRAATP</sequence>
<name>A0ABS4JSW1_9FIRM</name>
<keyword evidence="3" id="KW-1185">Reference proteome</keyword>
<dbReference type="EMBL" id="JAGGLG010000015">
    <property type="protein sequence ID" value="MBP2018605.1"/>
    <property type="molecule type" value="Genomic_DNA"/>
</dbReference>
<accession>A0ABS4JSW1</accession>
<protein>
    <submittedName>
        <fullName evidence="2">Uncharacterized protein</fullName>
    </submittedName>
</protein>
<feature type="compositionally biased region" description="Polar residues" evidence="1">
    <location>
        <begin position="59"/>
        <end position="70"/>
    </location>
</feature>
<feature type="compositionally biased region" description="Low complexity" evidence="1">
    <location>
        <begin position="32"/>
        <end position="43"/>
    </location>
</feature>
<dbReference type="RefSeq" id="WP_209466733.1">
    <property type="nucleotide sequence ID" value="NZ_JAGGLG010000015.1"/>
</dbReference>
<organism evidence="2 3">
    <name type="scientific">Symbiobacterium terraclitae</name>
    <dbReference type="NCBI Taxonomy" id="557451"/>
    <lineage>
        <taxon>Bacteria</taxon>
        <taxon>Bacillati</taxon>
        <taxon>Bacillota</taxon>
        <taxon>Clostridia</taxon>
        <taxon>Eubacteriales</taxon>
        <taxon>Symbiobacteriaceae</taxon>
        <taxon>Symbiobacterium</taxon>
    </lineage>
</organism>
<gene>
    <name evidence="2" type="ORF">J2Z79_002020</name>
</gene>
<evidence type="ECO:0000256" key="1">
    <source>
        <dbReference type="SAM" id="MobiDB-lite"/>
    </source>
</evidence>